<feature type="region of interest" description="Disordered" evidence="2">
    <location>
        <begin position="641"/>
        <end position="660"/>
    </location>
</feature>
<dbReference type="SUPFAM" id="SSF49879">
    <property type="entry name" value="SMAD/FHA domain"/>
    <property type="match status" value="1"/>
</dbReference>
<reference evidence="4" key="1">
    <citation type="submission" date="2020-05" db="EMBL/GenBank/DDBJ databases">
        <title>Mycena genomes resolve the evolution of fungal bioluminescence.</title>
        <authorList>
            <person name="Tsai I.J."/>
        </authorList>
    </citation>
    <scope>NUCLEOTIDE SEQUENCE</scope>
    <source>
        <strain evidence="4">171206Taipei</strain>
    </source>
</reference>
<feature type="region of interest" description="Disordered" evidence="2">
    <location>
        <begin position="577"/>
        <end position="607"/>
    </location>
</feature>
<feature type="region of interest" description="Disordered" evidence="2">
    <location>
        <begin position="183"/>
        <end position="263"/>
    </location>
</feature>
<evidence type="ECO:0000313" key="5">
    <source>
        <dbReference type="Proteomes" id="UP000636479"/>
    </source>
</evidence>
<keyword evidence="5" id="KW-1185">Reference proteome</keyword>
<dbReference type="InterPro" id="IPR000253">
    <property type="entry name" value="FHA_dom"/>
</dbReference>
<accession>A0A8H6S1R9</accession>
<gene>
    <name evidence="4" type="ORF">MIND_01277900</name>
</gene>
<dbReference type="GeneID" id="59351766"/>
<sequence length="692" mass="73306">MAARAGPTTTAGATPPDPPFPALYLLPLDGSFYPPKRIFLPPPADGGAISKAGPPEKDRVVRIGRQLNAKAQPTAANGVFESRVLSRVHAEVWVEFVYGEGDKENAGSQREGGLRVLIRDVKSSNGTFVNGERLAPEGVESAPCEVRSDDILEFGIDIIGEHGEVVHRKVSARATCALTEAEASRAVRTEQRVYPPASPPSPSSPSPAPTPPPSTGPVVTFAEPANRRPQHQSTNSFGSPGSSGANASGIAGMGGMGTERIRPKSGDFESILARLRDGPRAAVAAHATLDNENAKANDKLADKENVSEVVAESILALKPMPATTTTTAIDALTSEVADTRLQLDGALVSASLFMTPPPSATEPRILANASFLAAELTKLREEAGALQRAKTGARSRRRRRREEERMAVAAESPIEDDGWEDLGFDMPAMELASPSGTVPDSPLAFEHQVPGRKKEEEEKEAVGNAKRQLDALEAQLHLLQDGLRAMQTGHAQETAVVEPELDGLVKRVDRLEEALASPQVLVPSRTQTDVQRIEMETTLRHDMNALQAEWAAFRVEVNDTTTEWQDQDMLGRWLAAGEARSEDDDTSDVEGHSRGVSGSSSASDIAIPGRWRTGGAWGLLTPAGSVRNGHRAAAALPELAPAPTPATEPRPVPNGPIIDHTNRRGIARGDVLLLLGAVGAGAAIVGAAWCGA</sequence>
<dbReference type="PANTHER" id="PTHR15715:SF37">
    <property type="entry name" value="LD47843P"/>
    <property type="match status" value="1"/>
</dbReference>
<organism evidence="4 5">
    <name type="scientific">Mycena indigotica</name>
    <dbReference type="NCBI Taxonomy" id="2126181"/>
    <lineage>
        <taxon>Eukaryota</taxon>
        <taxon>Fungi</taxon>
        <taxon>Dikarya</taxon>
        <taxon>Basidiomycota</taxon>
        <taxon>Agaricomycotina</taxon>
        <taxon>Agaricomycetes</taxon>
        <taxon>Agaricomycetidae</taxon>
        <taxon>Agaricales</taxon>
        <taxon>Marasmiineae</taxon>
        <taxon>Mycenaceae</taxon>
        <taxon>Mycena</taxon>
    </lineage>
</organism>
<dbReference type="Proteomes" id="UP000636479">
    <property type="component" value="Unassembled WGS sequence"/>
</dbReference>
<protein>
    <submittedName>
        <fullName evidence="4">Monocarboxylate transporter</fullName>
    </submittedName>
</protein>
<dbReference type="GO" id="GO:0005737">
    <property type="term" value="C:cytoplasm"/>
    <property type="evidence" value="ECO:0007669"/>
    <property type="project" value="TreeGrafter"/>
</dbReference>
<dbReference type="SMART" id="SM00240">
    <property type="entry name" value="FHA"/>
    <property type="match status" value="1"/>
</dbReference>
<dbReference type="PANTHER" id="PTHR15715">
    <property type="entry name" value="CENTROSOMAL PROTEIN OF 170 KDA"/>
    <property type="match status" value="1"/>
</dbReference>
<feature type="compositionally biased region" description="Low complexity" evidence="2">
    <location>
        <begin position="594"/>
        <end position="603"/>
    </location>
</feature>
<evidence type="ECO:0000256" key="2">
    <source>
        <dbReference type="SAM" id="MobiDB-lite"/>
    </source>
</evidence>
<dbReference type="EMBL" id="JACAZF010000013">
    <property type="protein sequence ID" value="KAF7291334.1"/>
    <property type="molecule type" value="Genomic_DNA"/>
</dbReference>
<proteinExistence type="predicted"/>
<feature type="region of interest" description="Disordered" evidence="2">
    <location>
        <begin position="1"/>
        <end position="20"/>
    </location>
</feature>
<dbReference type="Pfam" id="PF00498">
    <property type="entry name" value="FHA"/>
    <property type="match status" value="1"/>
</dbReference>
<evidence type="ECO:0000313" key="4">
    <source>
        <dbReference type="EMBL" id="KAF7291334.1"/>
    </source>
</evidence>
<feature type="region of interest" description="Disordered" evidence="2">
    <location>
        <begin position="387"/>
        <end position="408"/>
    </location>
</feature>
<evidence type="ECO:0000259" key="3">
    <source>
        <dbReference type="PROSITE" id="PS50006"/>
    </source>
</evidence>
<feature type="compositionally biased region" description="Low complexity" evidence="2">
    <location>
        <begin position="236"/>
        <end position="250"/>
    </location>
</feature>
<dbReference type="RefSeq" id="XP_037214456.1">
    <property type="nucleotide sequence ID" value="XM_037369250.1"/>
</dbReference>
<dbReference type="OrthoDB" id="687730at2759"/>
<feature type="domain" description="FHA" evidence="3">
    <location>
        <begin position="61"/>
        <end position="134"/>
    </location>
</feature>
<keyword evidence="1" id="KW-0175">Coiled coil</keyword>
<dbReference type="Gene3D" id="2.60.200.20">
    <property type="match status" value="1"/>
</dbReference>
<dbReference type="AlphaFoldDB" id="A0A8H6S1R9"/>
<feature type="coiled-coil region" evidence="1">
    <location>
        <begin position="455"/>
        <end position="482"/>
    </location>
</feature>
<feature type="compositionally biased region" description="Low complexity" evidence="2">
    <location>
        <begin position="1"/>
        <end position="14"/>
    </location>
</feature>
<feature type="compositionally biased region" description="Pro residues" evidence="2">
    <location>
        <begin position="196"/>
        <end position="215"/>
    </location>
</feature>
<comment type="caution">
    <text evidence="4">The sequence shown here is derived from an EMBL/GenBank/DDBJ whole genome shotgun (WGS) entry which is preliminary data.</text>
</comment>
<feature type="compositionally biased region" description="Pro residues" evidence="2">
    <location>
        <begin position="641"/>
        <end position="654"/>
    </location>
</feature>
<dbReference type="PROSITE" id="PS50006">
    <property type="entry name" value="FHA_DOMAIN"/>
    <property type="match status" value="1"/>
</dbReference>
<dbReference type="InterPro" id="IPR051176">
    <property type="entry name" value="Cent_Immune-Sig_Mod"/>
</dbReference>
<name>A0A8H6S1R9_9AGAR</name>
<dbReference type="InterPro" id="IPR008984">
    <property type="entry name" value="SMAD_FHA_dom_sf"/>
</dbReference>
<feature type="compositionally biased region" description="Basic residues" evidence="2">
    <location>
        <begin position="391"/>
        <end position="400"/>
    </location>
</feature>
<evidence type="ECO:0000256" key="1">
    <source>
        <dbReference type="SAM" id="Coils"/>
    </source>
</evidence>